<evidence type="ECO:0000256" key="1">
    <source>
        <dbReference type="PROSITE-ProRule" id="PRU00042"/>
    </source>
</evidence>
<proteinExistence type="predicted"/>
<feature type="region of interest" description="Disordered" evidence="2">
    <location>
        <begin position="1"/>
        <end position="36"/>
    </location>
</feature>
<feature type="domain" description="C2H2-type" evidence="3">
    <location>
        <begin position="102"/>
        <end position="130"/>
    </location>
</feature>
<feature type="compositionally biased region" description="Polar residues" evidence="2">
    <location>
        <begin position="1"/>
        <end position="12"/>
    </location>
</feature>
<keyword evidence="1" id="KW-0863">Zinc-finger</keyword>
<keyword evidence="1" id="KW-0479">Metal-binding</keyword>
<evidence type="ECO:0000256" key="2">
    <source>
        <dbReference type="SAM" id="MobiDB-lite"/>
    </source>
</evidence>
<dbReference type="PROSITE" id="PS50157">
    <property type="entry name" value="ZINC_FINGER_C2H2_2"/>
    <property type="match status" value="1"/>
</dbReference>
<evidence type="ECO:0000259" key="3">
    <source>
        <dbReference type="PROSITE" id="PS50157"/>
    </source>
</evidence>
<protein>
    <recommendedName>
        <fullName evidence="3">C2H2-type domain-containing protein</fullName>
    </recommendedName>
</protein>
<dbReference type="InterPro" id="IPR013087">
    <property type="entry name" value="Znf_C2H2_type"/>
</dbReference>
<keyword evidence="1" id="KW-0862">Zinc</keyword>
<dbReference type="GO" id="GO:0008270">
    <property type="term" value="F:zinc ion binding"/>
    <property type="evidence" value="ECO:0007669"/>
    <property type="project" value="UniProtKB-KW"/>
</dbReference>
<reference evidence="4" key="1">
    <citation type="journal article" date="2014" name="BMC Genomics">
        <title>Characterizing the developmental transcriptome of the oriental fruit fly, Bactrocera dorsalis (Diptera: Tephritidae) through comparative genomic analysis with Drosophila melanogaster utilizing modENCODE datasets.</title>
        <authorList>
            <person name="Geib S.M."/>
            <person name="Calla B."/>
            <person name="Hall B."/>
            <person name="Hou S."/>
            <person name="Manoukis N.C."/>
        </authorList>
    </citation>
    <scope>NUCLEOTIDE SEQUENCE</scope>
    <source>
        <strain evidence="4">Punador</strain>
    </source>
</reference>
<dbReference type="AlphaFoldDB" id="A0A034WGN2"/>
<dbReference type="EMBL" id="GAKP01006019">
    <property type="protein sequence ID" value="JAC52933.1"/>
    <property type="molecule type" value="Transcribed_RNA"/>
</dbReference>
<name>A0A034WGN2_BACDO</name>
<accession>A0A034WGN2</accession>
<organism evidence="4">
    <name type="scientific">Bactrocera dorsalis</name>
    <name type="common">Oriental fruit fly</name>
    <name type="synonym">Dacus dorsalis</name>
    <dbReference type="NCBI Taxonomy" id="27457"/>
    <lineage>
        <taxon>Eukaryota</taxon>
        <taxon>Metazoa</taxon>
        <taxon>Ecdysozoa</taxon>
        <taxon>Arthropoda</taxon>
        <taxon>Hexapoda</taxon>
        <taxon>Insecta</taxon>
        <taxon>Pterygota</taxon>
        <taxon>Neoptera</taxon>
        <taxon>Endopterygota</taxon>
        <taxon>Diptera</taxon>
        <taxon>Brachycera</taxon>
        <taxon>Muscomorpha</taxon>
        <taxon>Tephritoidea</taxon>
        <taxon>Tephritidae</taxon>
        <taxon>Bactrocera</taxon>
        <taxon>Bactrocera</taxon>
    </lineage>
</organism>
<evidence type="ECO:0000313" key="4">
    <source>
        <dbReference type="EMBL" id="JAC52933.1"/>
    </source>
</evidence>
<sequence>MGPANNNHLSKQGTDKNLEVEPVDQKGFNQPSSTEHCLRKQCNESTDVTDLSIPGGSHQILFKALPTISITPRSLPKTKNQDSKYLEDQIEHANKSDKKEGFQCNHCRKIFKAKTRLKRHKRCSIVCSSK</sequence>